<gene>
    <name evidence="3" type="ORF">UREG_02167</name>
</gene>
<dbReference type="eggNOG" id="ENOG502T4ZI">
    <property type="taxonomic scope" value="Eukaryota"/>
</dbReference>
<evidence type="ECO:0000256" key="1">
    <source>
        <dbReference type="SAM" id="MobiDB-lite"/>
    </source>
</evidence>
<evidence type="ECO:0000256" key="2">
    <source>
        <dbReference type="SAM" id="SignalP"/>
    </source>
</evidence>
<evidence type="ECO:0000313" key="3">
    <source>
        <dbReference type="EMBL" id="EEP77318.1"/>
    </source>
</evidence>
<feature type="signal peptide" evidence="2">
    <location>
        <begin position="1"/>
        <end position="18"/>
    </location>
</feature>
<dbReference type="KEGG" id="ure:UREG_02167"/>
<dbReference type="InParanoid" id="C4JKL0"/>
<accession>C4JKL0</accession>
<dbReference type="VEuPathDB" id="FungiDB:UREG_02167"/>
<name>C4JKL0_UNCRE</name>
<keyword evidence="2" id="KW-0732">Signal</keyword>
<feature type="chain" id="PRO_5002939273" evidence="2">
    <location>
        <begin position="19"/>
        <end position="181"/>
    </location>
</feature>
<dbReference type="AlphaFoldDB" id="C4JKL0"/>
<evidence type="ECO:0000313" key="4">
    <source>
        <dbReference type="Proteomes" id="UP000002058"/>
    </source>
</evidence>
<keyword evidence="4" id="KW-1185">Reference proteome</keyword>
<dbReference type="OrthoDB" id="5409186at2759"/>
<dbReference type="Proteomes" id="UP000002058">
    <property type="component" value="Unassembled WGS sequence"/>
</dbReference>
<proteinExistence type="predicted"/>
<dbReference type="EMBL" id="CH476615">
    <property type="protein sequence ID" value="EEP77318.1"/>
    <property type="molecule type" value="Genomic_DNA"/>
</dbReference>
<reference evidence="4" key="1">
    <citation type="journal article" date="2009" name="Genome Res.">
        <title>Comparative genomic analyses of the human fungal pathogens Coccidioides and their relatives.</title>
        <authorList>
            <person name="Sharpton T.J."/>
            <person name="Stajich J.E."/>
            <person name="Rounsley S.D."/>
            <person name="Gardner M.J."/>
            <person name="Wortman J.R."/>
            <person name="Jordar V.S."/>
            <person name="Maiti R."/>
            <person name="Kodira C.D."/>
            <person name="Neafsey D.E."/>
            <person name="Zeng Q."/>
            <person name="Hung C.-Y."/>
            <person name="McMahan C."/>
            <person name="Muszewska A."/>
            <person name="Grynberg M."/>
            <person name="Mandel M.A."/>
            <person name="Kellner E.M."/>
            <person name="Barker B.M."/>
            <person name="Galgiani J.N."/>
            <person name="Orbach M.J."/>
            <person name="Kirkland T.N."/>
            <person name="Cole G.T."/>
            <person name="Henn M.R."/>
            <person name="Birren B.W."/>
            <person name="Taylor J.W."/>
        </authorList>
    </citation>
    <scope>NUCLEOTIDE SEQUENCE [LARGE SCALE GENOMIC DNA]</scope>
    <source>
        <strain evidence="4">UAMH 1704</strain>
    </source>
</reference>
<organism evidence="3 4">
    <name type="scientific">Uncinocarpus reesii (strain UAMH 1704)</name>
    <dbReference type="NCBI Taxonomy" id="336963"/>
    <lineage>
        <taxon>Eukaryota</taxon>
        <taxon>Fungi</taxon>
        <taxon>Dikarya</taxon>
        <taxon>Ascomycota</taxon>
        <taxon>Pezizomycotina</taxon>
        <taxon>Eurotiomycetes</taxon>
        <taxon>Eurotiomycetidae</taxon>
        <taxon>Onygenales</taxon>
        <taxon>Onygenaceae</taxon>
        <taxon>Uncinocarpus</taxon>
    </lineage>
</organism>
<sequence>MRIQLFILSFAVIDCVIANNLVKLEPLRIKPIAARQNEGGSFTPGTSPGAGSNCADAFGAGYAECAPSGELSIQECAAKLSVTLSFTSDLETSKQPSATIESPSPTDSRLATPPAVTSTVCTNASLDPPYPTGSPNNTLPSTVGPGSPADLPEFTGAASSQNILQGGVAIVALLGFLENVL</sequence>
<dbReference type="HOGENOM" id="CLU_1594369_0_0_1"/>
<dbReference type="OMA" id="DWTRIGT"/>
<feature type="compositionally biased region" description="Polar residues" evidence="1">
    <location>
        <begin position="92"/>
        <end position="125"/>
    </location>
</feature>
<dbReference type="RefSeq" id="XP_002542651.1">
    <property type="nucleotide sequence ID" value="XM_002542605.1"/>
</dbReference>
<protein>
    <submittedName>
        <fullName evidence="3">Uncharacterized protein</fullName>
    </submittedName>
</protein>
<dbReference type="GeneID" id="8440847"/>
<feature type="region of interest" description="Disordered" evidence="1">
    <location>
        <begin position="92"/>
        <end position="149"/>
    </location>
</feature>